<dbReference type="Proteomes" id="UP001303236">
    <property type="component" value="Chromosome"/>
</dbReference>
<proteinExistence type="predicted"/>
<protein>
    <submittedName>
        <fullName evidence="1">Uncharacterized protein</fullName>
    </submittedName>
</protein>
<evidence type="ECO:0000313" key="2">
    <source>
        <dbReference type="Proteomes" id="UP001303236"/>
    </source>
</evidence>
<reference evidence="1 2" key="1">
    <citation type="submission" date="2023-09" db="EMBL/GenBank/DDBJ databases">
        <title>Genome completion map analysis of the actinomycetes C11-1.</title>
        <authorList>
            <person name="Qin P."/>
            <person name="Guan P."/>
        </authorList>
    </citation>
    <scope>NUCLEOTIDE SEQUENCE [LARGE SCALE GENOMIC DNA]</scope>
    <source>
        <strain evidence="1 2">C11-1</strain>
    </source>
</reference>
<sequence>MSADAVEDAYRLVHASTQPWLRPARSRHAASGSKADRARWDARIAGLPPPPSHGIRGTWSQACLLTGLGRETPRALRETLVPCLSVGPAAREIQRRIQYGNLAPRIRIRRRAPELDSSRAPEGPA</sequence>
<organism evidence="1 2">
    <name type="scientific">Streptomyces durocortorensis</name>
    <dbReference type="NCBI Taxonomy" id="2811104"/>
    <lineage>
        <taxon>Bacteria</taxon>
        <taxon>Bacillati</taxon>
        <taxon>Actinomycetota</taxon>
        <taxon>Actinomycetes</taxon>
        <taxon>Kitasatosporales</taxon>
        <taxon>Streptomycetaceae</taxon>
        <taxon>Streptomyces</taxon>
    </lineage>
</organism>
<keyword evidence="2" id="KW-1185">Reference proteome</keyword>
<gene>
    <name evidence="1" type="ORF">RI138_22175</name>
</gene>
<dbReference type="EMBL" id="CP134500">
    <property type="protein sequence ID" value="WNF29311.1"/>
    <property type="molecule type" value="Genomic_DNA"/>
</dbReference>
<evidence type="ECO:0000313" key="1">
    <source>
        <dbReference type="EMBL" id="WNF29311.1"/>
    </source>
</evidence>
<name>A0ABY9W7J6_9ACTN</name>
<accession>A0ABY9W7J6</accession>